<dbReference type="AlphaFoldDB" id="A0A927IIS5"/>
<dbReference type="RefSeq" id="WP_191618240.1">
    <property type="nucleotide sequence ID" value="NZ_JACYFG010000040.1"/>
</dbReference>
<keyword evidence="5 8" id="KW-0326">Glycosidase</keyword>
<evidence type="ECO:0000256" key="8">
    <source>
        <dbReference type="RuleBase" id="RU361187"/>
    </source>
</evidence>
<organism evidence="10 11">
    <name type="scientific">Pelagicoccus enzymogenes</name>
    <dbReference type="NCBI Taxonomy" id="2773457"/>
    <lineage>
        <taxon>Bacteria</taxon>
        <taxon>Pseudomonadati</taxon>
        <taxon>Verrucomicrobiota</taxon>
        <taxon>Opitutia</taxon>
        <taxon>Puniceicoccales</taxon>
        <taxon>Pelagicoccaceae</taxon>
        <taxon>Pelagicoccus</taxon>
    </lineage>
</organism>
<feature type="active site" description="Proton acceptor" evidence="6">
    <location>
        <position position="30"/>
    </location>
</feature>
<feature type="signal peptide" evidence="9">
    <location>
        <begin position="1"/>
        <end position="18"/>
    </location>
</feature>
<dbReference type="PANTHER" id="PTHR43772">
    <property type="entry name" value="ENDO-1,4-BETA-XYLANASE"/>
    <property type="match status" value="1"/>
</dbReference>
<evidence type="ECO:0000256" key="3">
    <source>
        <dbReference type="ARBA" id="ARBA00022801"/>
    </source>
</evidence>
<dbReference type="PANTHER" id="PTHR43772:SF2">
    <property type="entry name" value="PUTATIVE (AFU_ORTHOLOGUE AFUA_2G04480)-RELATED"/>
    <property type="match status" value="1"/>
</dbReference>
<evidence type="ECO:0000256" key="2">
    <source>
        <dbReference type="ARBA" id="ARBA00022651"/>
    </source>
</evidence>
<dbReference type="GO" id="GO:0045493">
    <property type="term" value="P:xylan catabolic process"/>
    <property type="evidence" value="ECO:0007669"/>
    <property type="project" value="UniProtKB-KW"/>
</dbReference>
<dbReference type="SUPFAM" id="SSF75005">
    <property type="entry name" value="Arabinanase/levansucrase/invertase"/>
    <property type="match status" value="1"/>
</dbReference>
<dbReference type="Gene3D" id="2.115.10.20">
    <property type="entry name" value="Glycosyl hydrolase domain, family 43"/>
    <property type="match status" value="1"/>
</dbReference>
<evidence type="ECO:0000313" key="11">
    <source>
        <dbReference type="Proteomes" id="UP000622317"/>
    </source>
</evidence>
<dbReference type="InterPro" id="IPR023296">
    <property type="entry name" value="Glyco_hydro_beta-prop_sf"/>
</dbReference>
<feature type="active site" description="Proton donor" evidence="6">
    <location>
        <position position="208"/>
    </location>
</feature>
<keyword evidence="2" id="KW-0858">Xylan degradation</keyword>
<protein>
    <submittedName>
        <fullName evidence="10">Family 43 glycosylhydrolase</fullName>
    </submittedName>
</protein>
<dbReference type="CDD" id="cd18618">
    <property type="entry name" value="GH43_Xsa43E-like"/>
    <property type="match status" value="1"/>
</dbReference>
<gene>
    <name evidence="10" type="ORF">IEN85_16690</name>
</gene>
<dbReference type="EMBL" id="JACYFG010000040">
    <property type="protein sequence ID" value="MBD5781139.1"/>
    <property type="molecule type" value="Genomic_DNA"/>
</dbReference>
<dbReference type="GO" id="GO:0004553">
    <property type="term" value="F:hydrolase activity, hydrolyzing O-glycosyl compounds"/>
    <property type="evidence" value="ECO:0007669"/>
    <property type="project" value="InterPro"/>
</dbReference>
<evidence type="ECO:0000256" key="7">
    <source>
        <dbReference type="PIRSR" id="PIRSR606710-2"/>
    </source>
</evidence>
<feature type="site" description="Important for catalytic activity, responsible for pKa modulation of the active site Glu and correct orientation of both the proton donor and substrate" evidence="7">
    <location>
        <position position="162"/>
    </location>
</feature>
<dbReference type="Pfam" id="PF04616">
    <property type="entry name" value="Glyco_hydro_43"/>
    <property type="match status" value="1"/>
</dbReference>
<keyword evidence="4" id="KW-0119">Carbohydrate metabolism</keyword>
<comment type="similarity">
    <text evidence="1 8">Belongs to the glycosyl hydrolase 43 family.</text>
</comment>
<evidence type="ECO:0000256" key="4">
    <source>
        <dbReference type="ARBA" id="ARBA00023277"/>
    </source>
</evidence>
<accession>A0A927IIS5</accession>
<keyword evidence="2" id="KW-0624">Polysaccharide degradation</keyword>
<sequence length="316" mass="35145">MKTLTLFAALAAAVSAHADNPIITDVFTADPAALVHGDTVYLYTGHDEALPDKPGYVMDDWLCFSSTDMVNWKPEGSLLSLEDFPWAKANAWAAHTIERDGTFFWYVSVWRGEGLGFAVGVATADSPTGPFSDPLGGPLISSDMTPDPINPEGRRVTWDDIDPAAFIDDDGQAYLFWGNTNLYWAKLKDNMIELDGEIHQIELPHFTEAPWIHKKGDLYYLTYAWGFPERTAYATSKSITGPWEYRGVFKGLAGNCNTNHQSIIEFKGRDYFIYHNGGLLTGGSFRRSVCIDELRYNEDGTLQRIVPTIEGVPAVE</sequence>
<keyword evidence="9" id="KW-0732">Signal</keyword>
<dbReference type="InterPro" id="IPR052176">
    <property type="entry name" value="Glycosyl_Hydrlase_43_Enz"/>
</dbReference>
<dbReference type="Proteomes" id="UP000622317">
    <property type="component" value="Unassembled WGS sequence"/>
</dbReference>
<evidence type="ECO:0000256" key="6">
    <source>
        <dbReference type="PIRSR" id="PIRSR606710-1"/>
    </source>
</evidence>
<reference evidence="10" key="1">
    <citation type="submission" date="2020-09" db="EMBL/GenBank/DDBJ databases">
        <title>Pelagicoccus enzymogenes sp. nov. with an EPS production, isolated from marine sediment.</title>
        <authorList>
            <person name="Feng X."/>
        </authorList>
    </citation>
    <scope>NUCLEOTIDE SEQUENCE</scope>
    <source>
        <strain evidence="10">NFK12</strain>
    </source>
</reference>
<evidence type="ECO:0000256" key="5">
    <source>
        <dbReference type="ARBA" id="ARBA00023295"/>
    </source>
</evidence>
<keyword evidence="3 8" id="KW-0378">Hydrolase</keyword>
<name>A0A927IIS5_9BACT</name>
<keyword evidence="11" id="KW-1185">Reference proteome</keyword>
<dbReference type="InterPro" id="IPR006710">
    <property type="entry name" value="Glyco_hydro_43"/>
</dbReference>
<evidence type="ECO:0000313" key="10">
    <source>
        <dbReference type="EMBL" id="MBD5781139.1"/>
    </source>
</evidence>
<proteinExistence type="inferred from homology"/>
<comment type="caution">
    <text evidence="10">The sequence shown here is derived from an EMBL/GenBank/DDBJ whole genome shotgun (WGS) entry which is preliminary data.</text>
</comment>
<evidence type="ECO:0000256" key="1">
    <source>
        <dbReference type="ARBA" id="ARBA00009865"/>
    </source>
</evidence>
<evidence type="ECO:0000256" key="9">
    <source>
        <dbReference type="SAM" id="SignalP"/>
    </source>
</evidence>
<feature type="chain" id="PRO_5037771511" evidence="9">
    <location>
        <begin position="19"/>
        <end position="316"/>
    </location>
</feature>